<dbReference type="SUPFAM" id="SSF53474">
    <property type="entry name" value="alpha/beta-Hydrolases"/>
    <property type="match status" value="1"/>
</dbReference>
<protein>
    <submittedName>
        <fullName evidence="6">Endothelial lipase-like</fullName>
    </submittedName>
</protein>
<comment type="subcellular location">
    <subcellularLocation>
        <location evidence="1">Secreted</location>
    </subcellularLocation>
</comment>
<dbReference type="GO" id="GO:0005615">
    <property type="term" value="C:extracellular space"/>
    <property type="evidence" value="ECO:0007669"/>
    <property type="project" value="TreeGrafter"/>
</dbReference>
<dbReference type="PANTHER" id="PTHR11610:SF173">
    <property type="entry name" value="LIPASE DOMAIN-CONTAINING PROTEIN-RELATED"/>
    <property type="match status" value="1"/>
</dbReference>
<comment type="similarity">
    <text evidence="2 4">Belongs to the AB hydrolase superfamily. Lipase family.</text>
</comment>
<dbReference type="GO" id="GO:0016042">
    <property type="term" value="P:lipid catabolic process"/>
    <property type="evidence" value="ECO:0007669"/>
    <property type="project" value="TreeGrafter"/>
</dbReference>
<dbReference type="Proteomes" id="UP000292052">
    <property type="component" value="Unassembled WGS sequence"/>
</dbReference>
<sequence length="268" mass="30718">MNLNDLLRLIEAIVQFRPLDVKSDDVTFYLFTRNSSWNKQVYKDDQENDIDGNKNTKIVIHGWIDNHNRSWYQNLTEEYLKKGDFNIIQIDWERVAQSLYISSAQNTKLVGHSLGAHVAAFAARAINRESGKKVARITGLDPAGPYFRNIFGKIKGLDAHDAEIVDVIHTDGGFYGYFRPLGTFDIYINGGTRIQPDCQIDLRGVPVGEFFDDTYCSHTRSYVHFIEVINNDKFTCHKCKNWMAYLTGFCNSNEKYVFGAEDVNKTMS</sequence>
<reference evidence="6 7" key="1">
    <citation type="submission" date="2017-03" db="EMBL/GenBank/DDBJ databases">
        <title>Genome of the blue death feigning beetle - Asbolus verrucosus.</title>
        <authorList>
            <person name="Rider S.D."/>
        </authorList>
    </citation>
    <scope>NUCLEOTIDE SEQUENCE [LARGE SCALE GENOMIC DNA]</scope>
    <source>
        <strain evidence="6">Butters</strain>
        <tissue evidence="6">Head and leg muscle</tissue>
    </source>
</reference>
<evidence type="ECO:0000259" key="5">
    <source>
        <dbReference type="Pfam" id="PF00151"/>
    </source>
</evidence>
<dbReference type="AlphaFoldDB" id="A0A482V696"/>
<dbReference type="InterPro" id="IPR013818">
    <property type="entry name" value="Lipase"/>
</dbReference>
<proteinExistence type="inferred from homology"/>
<dbReference type="PRINTS" id="PR00821">
    <property type="entry name" value="TAGLIPASE"/>
</dbReference>
<keyword evidence="7" id="KW-1185">Reference proteome</keyword>
<organism evidence="6 7">
    <name type="scientific">Asbolus verrucosus</name>
    <name type="common">Desert ironclad beetle</name>
    <dbReference type="NCBI Taxonomy" id="1661398"/>
    <lineage>
        <taxon>Eukaryota</taxon>
        <taxon>Metazoa</taxon>
        <taxon>Ecdysozoa</taxon>
        <taxon>Arthropoda</taxon>
        <taxon>Hexapoda</taxon>
        <taxon>Insecta</taxon>
        <taxon>Pterygota</taxon>
        <taxon>Neoptera</taxon>
        <taxon>Endopterygota</taxon>
        <taxon>Coleoptera</taxon>
        <taxon>Polyphaga</taxon>
        <taxon>Cucujiformia</taxon>
        <taxon>Tenebrionidae</taxon>
        <taxon>Pimeliinae</taxon>
        <taxon>Asbolus</taxon>
    </lineage>
</organism>
<feature type="non-terminal residue" evidence="6">
    <location>
        <position position="268"/>
    </location>
</feature>
<keyword evidence="3" id="KW-0964">Secreted</keyword>
<dbReference type="PANTHER" id="PTHR11610">
    <property type="entry name" value="LIPASE"/>
    <property type="match status" value="1"/>
</dbReference>
<dbReference type="Gene3D" id="3.40.50.1820">
    <property type="entry name" value="alpha/beta hydrolase"/>
    <property type="match status" value="2"/>
</dbReference>
<evidence type="ECO:0000256" key="3">
    <source>
        <dbReference type="ARBA" id="ARBA00022525"/>
    </source>
</evidence>
<dbReference type="InterPro" id="IPR029058">
    <property type="entry name" value="AB_hydrolase_fold"/>
</dbReference>
<gene>
    <name evidence="6" type="ORF">BDFB_007472</name>
</gene>
<dbReference type="GO" id="GO:0016298">
    <property type="term" value="F:lipase activity"/>
    <property type="evidence" value="ECO:0007669"/>
    <property type="project" value="InterPro"/>
</dbReference>
<evidence type="ECO:0000313" key="7">
    <source>
        <dbReference type="Proteomes" id="UP000292052"/>
    </source>
</evidence>
<comment type="caution">
    <text evidence="6">The sequence shown here is derived from an EMBL/GenBank/DDBJ whole genome shotgun (WGS) entry which is preliminary data.</text>
</comment>
<feature type="domain" description="Lipase" evidence="5">
    <location>
        <begin position="104"/>
        <end position="252"/>
    </location>
</feature>
<name>A0A482V696_ASBVE</name>
<dbReference type="Pfam" id="PF00151">
    <property type="entry name" value="Lipase"/>
    <property type="match status" value="1"/>
</dbReference>
<dbReference type="OrthoDB" id="199913at2759"/>
<evidence type="ECO:0000256" key="4">
    <source>
        <dbReference type="RuleBase" id="RU004262"/>
    </source>
</evidence>
<dbReference type="GO" id="GO:0017171">
    <property type="term" value="F:serine hydrolase activity"/>
    <property type="evidence" value="ECO:0007669"/>
    <property type="project" value="TreeGrafter"/>
</dbReference>
<accession>A0A482V696</accession>
<evidence type="ECO:0000313" key="6">
    <source>
        <dbReference type="EMBL" id="RZB38691.1"/>
    </source>
</evidence>
<dbReference type="InterPro" id="IPR000734">
    <property type="entry name" value="TAG_lipase"/>
</dbReference>
<dbReference type="EMBL" id="QDEB01134857">
    <property type="protein sequence ID" value="RZB38691.1"/>
    <property type="molecule type" value="Genomic_DNA"/>
</dbReference>
<evidence type="ECO:0000256" key="1">
    <source>
        <dbReference type="ARBA" id="ARBA00004613"/>
    </source>
</evidence>
<evidence type="ECO:0000256" key="2">
    <source>
        <dbReference type="ARBA" id="ARBA00010701"/>
    </source>
</evidence>